<dbReference type="InterPro" id="IPR003439">
    <property type="entry name" value="ABC_transporter-like_ATP-bd"/>
</dbReference>
<keyword evidence="6" id="KW-0472">Membrane</keyword>
<sequence>MDNEVQERDQIQLKVEGLSCHRGDRLLFKNISLTLNSGDIFEVTGQNGAGKTTLLRLLCGLLIPEKGNILWCNQPINKVKPTYHSTLTYVGHTDAIKAELTVLENLTIAKALNGGGIEIKEALDQVGLLKLRSLPGRFLSAGQRRRLALARLLVNRAKLWLLDEPFTALDKEAVKTIASLLETHGKNGGMVIFTSHHSVNVAGARALNISSAISS</sequence>
<dbReference type="PROSITE" id="PS00211">
    <property type="entry name" value="ABC_TRANSPORTER_1"/>
    <property type="match status" value="1"/>
</dbReference>
<keyword evidence="5" id="KW-1278">Translocase</keyword>
<evidence type="ECO:0000256" key="2">
    <source>
        <dbReference type="ARBA" id="ARBA00022741"/>
    </source>
</evidence>
<dbReference type="GO" id="GO:0005524">
    <property type="term" value="F:ATP binding"/>
    <property type="evidence" value="ECO:0007669"/>
    <property type="project" value="UniProtKB-KW"/>
</dbReference>
<evidence type="ECO:0000313" key="8">
    <source>
        <dbReference type="EMBL" id="CAB1276511.1"/>
    </source>
</evidence>
<keyword evidence="3" id="KW-0201">Cytochrome c-type biogenesis</keyword>
<dbReference type="GO" id="GO:0017004">
    <property type="term" value="P:cytochrome complex assembly"/>
    <property type="evidence" value="ECO:0007669"/>
    <property type="project" value="UniProtKB-KW"/>
</dbReference>
<evidence type="ECO:0000256" key="4">
    <source>
        <dbReference type="ARBA" id="ARBA00022840"/>
    </source>
</evidence>
<dbReference type="PANTHER" id="PTHR43499">
    <property type="entry name" value="ABC TRANSPORTER I FAMILY MEMBER 1"/>
    <property type="match status" value="1"/>
</dbReference>
<dbReference type="PANTHER" id="PTHR43499:SF1">
    <property type="entry name" value="ABC TRANSPORTER I FAMILY MEMBER 1"/>
    <property type="match status" value="1"/>
</dbReference>
<dbReference type="NCBIfam" id="NF010061">
    <property type="entry name" value="PRK13538.1"/>
    <property type="match status" value="1"/>
</dbReference>
<evidence type="ECO:0000313" key="9">
    <source>
        <dbReference type="Proteomes" id="UP000516072"/>
    </source>
</evidence>
<dbReference type="PROSITE" id="PS50893">
    <property type="entry name" value="ABC_TRANSPORTER_2"/>
    <property type="match status" value="1"/>
</dbReference>
<dbReference type="InterPro" id="IPR003593">
    <property type="entry name" value="AAA+_ATPase"/>
</dbReference>
<evidence type="ECO:0000256" key="6">
    <source>
        <dbReference type="ARBA" id="ARBA00023136"/>
    </source>
</evidence>
<dbReference type="NCBIfam" id="TIGR01189">
    <property type="entry name" value="ccmA"/>
    <property type="match status" value="1"/>
</dbReference>
<keyword evidence="2" id="KW-0547">Nucleotide-binding</keyword>
<feature type="domain" description="ABC transporter" evidence="7">
    <location>
        <begin position="13"/>
        <end position="215"/>
    </location>
</feature>
<dbReference type="KEGG" id="ntg:NSCAC_1208"/>
<dbReference type="Pfam" id="PF00005">
    <property type="entry name" value="ABC_tran"/>
    <property type="match status" value="1"/>
</dbReference>
<dbReference type="Gene3D" id="3.40.50.300">
    <property type="entry name" value="P-loop containing nucleotide triphosphate hydrolases"/>
    <property type="match status" value="1"/>
</dbReference>
<dbReference type="InterPro" id="IPR005895">
    <property type="entry name" value="ABC_transptr_haem_export_CcmA"/>
</dbReference>
<keyword evidence="9" id="KW-1185">Reference proteome</keyword>
<protein>
    <submittedName>
        <fullName evidence="8">Heme exporter subunit ATP-binding component of ABC superfamily</fullName>
    </submittedName>
</protein>
<dbReference type="GO" id="GO:0022857">
    <property type="term" value="F:transmembrane transporter activity"/>
    <property type="evidence" value="ECO:0007669"/>
    <property type="project" value="InterPro"/>
</dbReference>
<accession>A0A7G1QAK2</accession>
<dbReference type="SMART" id="SM00382">
    <property type="entry name" value="AAA"/>
    <property type="match status" value="1"/>
</dbReference>
<dbReference type="Proteomes" id="UP000516072">
    <property type="component" value="Chromosome"/>
</dbReference>
<name>A0A7G1QAK2_9GAMM</name>
<keyword evidence="1" id="KW-0813">Transport</keyword>
<dbReference type="InterPro" id="IPR027417">
    <property type="entry name" value="P-loop_NTPase"/>
</dbReference>
<dbReference type="EMBL" id="LR778175">
    <property type="protein sequence ID" value="CAB1276511.1"/>
    <property type="molecule type" value="Genomic_DNA"/>
</dbReference>
<reference evidence="8 9" key="1">
    <citation type="submission" date="2020-03" db="EMBL/GenBank/DDBJ databases">
        <authorList>
            <person name="Picone N."/>
        </authorList>
    </citation>
    <scope>NUCLEOTIDE SEQUENCE [LARGE SCALE GENOMIC DNA]</scope>
    <source>
        <strain evidence="8">NSCAC1</strain>
    </source>
</reference>
<dbReference type="AlphaFoldDB" id="A0A7G1QAK2"/>
<keyword evidence="4 8" id="KW-0067">ATP-binding</keyword>
<dbReference type="GO" id="GO:0016887">
    <property type="term" value="F:ATP hydrolysis activity"/>
    <property type="evidence" value="ECO:0007669"/>
    <property type="project" value="InterPro"/>
</dbReference>
<evidence type="ECO:0000256" key="1">
    <source>
        <dbReference type="ARBA" id="ARBA00022448"/>
    </source>
</evidence>
<gene>
    <name evidence="8" type="primary">ccmA</name>
    <name evidence="8" type="ORF">NSCAC_1208</name>
</gene>
<evidence type="ECO:0000256" key="3">
    <source>
        <dbReference type="ARBA" id="ARBA00022748"/>
    </source>
</evidence>
<proteinExistence type="predicted"/>
<organism evidence="8 9">
    <name type="scientific">Candidatus Nitrosacidococcus tergens</name>
    <dbReference type="NCBI Taxonomy" id="553981"/>
    <lineage>
        <taxon>Bacteria</taxon>
        <taxon>Pseudomonadati</taxon>
        <taxon>Pseudomonadota</taxon>
        <taxon>Gammaproteobacteria</taxon>
        <taxon>Chromatiales</taxon>
        <taxon>Chromatiaceae</taxon>
        <taxon>Candidatus Nitrosacidococcus</taxon>
    </lineage>
</organism>
<dbReference type="InterPro" id="IPR017871">
    <property type="entry name" value="ABC_transporter-like_CS"/>
</dbReference>
<evidence type="ECO:0000259" key="7">
    <source>
        <dbReference type="PROSITE" id="PS50893"/>
    </source>
</evidence>
<dbReference type="RefSeq" id="WP_197743916.1">
    <property type="nucleotide sequence ID" value="NZ_LR778175.1"/>
</dbReference>
<evidence type="ECO:0000256" key="5">
    <source>
        <dbReference type="ARBA" id="ARBA00022967"/>
    </source>
</evidence>
<dbReference type="SUPFAM" id="SSF52540">
    <property type="entry name" value="P-loop containing nucleoside triphosphate hydrolases"/>
    <property type="match status" value="1"/>
</dbReference>